<dbReference type="RefSeq" id="WP_203772876.1">
    <property type="nucleotide sequence ID" value="NZ_BAAAYJ010000085.1"/>
</dbReference>
<evidence type="ECO:0000313" key="2">
    <source>
        <dbReference type="EMBL" id="GIE51914.1"/>
    </source>
</evidence>
<dbReference type="EMBL" id="BOMQ01000063">
    <property type="protein sequence ID" value="GIE51914.1"/>
    <property type="molecule type" value="Genomic_DNA"/>
</dbReference>
<dbReference type="AlphaFoldDB" id="A0A919JJ12"/>
<evidence type="ECO:0000313" key="3">
    <source>
        <dbReference type="Proteomes" id="UP000647172"/>
    </source>
</evidence>
<proteinExistence type="predicted"/>
<feature type="compositionally biased region" description="Polar residues" evidence="1">
    <location>
        <begin position="204"/>
        <end position="215"/>
    </location>
</feature>
<protein>
    <submittedName>
        <fullName evidence="2">Uncharacterized protein</fullName>
    </submittedName>
</protein>
<gene>
    <name evidence="2" type="ORF">Ani05nite_54480</name>
</gene>
<comment type="caution">
    <text evidence="2">The sequence shown here is derived from an EMBL/GenBank/DDBJ whole genome shotgun (WGS) entry which is preliminary data.</text>
</comment>
<organism evidence="2 3">
    <name type="scientific">Actinoplanes nipponensis</name>
    <dbReference type="NCBI Taxonomy" id="135950"/>
    <lineage>
        <taxon>Bacteria</taxon>
        <taxon>Bacillati</taxon>
        <taxon>Actinomycetota</taxon>
        <taxon>Actinomycetes</taxon>
        <taxon>Micromonosporales</taxon>
        <taxon>Micromonosporaceae</taxon>
        <taxon>Actinoplanes</taxon>
    </lineage>
</organism>
<accession>A0A919JJ12</accession>
<name>A0A919JJ12_9ACTN</name>
<evidence type="ECO:0000256" key="1">
    <source>
        <dbReference type="SAM" id="MobiDB-lite"/>
    </source>
</evidence>
<reference evidence="2" key="1">
    <citation type="submission" date="2021-01" db="EMBL/GenBank/DDBJ databases">
        <title>Whole genome shotgun sequence of Actinoplanes nipponensis NBRC 14063.</title>
        <authorList>
            <person name="Komaki H."/>
            <person name="Tamura T."/>
        </authorList>
    </citation>
    <scope>NUCLEOTIDE SEQUENCE</scope>
    <source>
        <strain evidence="2">NBRC 14063</strain>
    </source>
</reference>
<feature type="compositionally biased region" description="Pro residues" evidence="1">
    <location>
        <begin position="217"/>
        <end position="227"/>
    </location>
</feature>
<feature type="region of interest" description="Disordered" evidence="1">
    <location>
        <begin position="192"/>
        <end position="248"/>
    </location>
</feature>
<sequence>MTEPYWGVDADWAGLLLLIVPVGQLSVPAGELAQLVRDRIESDAALYDVVTVAHAPSPTEFAAPADWHRALRASLIRAAVPDGHFLAPRAIFVTISVGETEEDARQGMGQLHDDGPFNRISVIRYGTGIRRDSQGGGIAPATIRTIARAASKSIAAYEQNPELAIGERDFQAEVVRLVQQGLLDRQDFAVAWPSPRPAPRMGTATLTQAPRQQRSPAPTPPVTPAPAPASTQALGLPQPPPSLQPQAPVFHHAGDIVQVDSRSALSRLRGPEPTDAYAIERLARSIDAVSLAYFVVVPDEDSSARKVGREHRSLARSLDRLLADVGGDALTGRRMRVAAEVVAALDPLRRYGVLRPAGDLTEDDVPKVRAELFDHAKTVEGLLGAAQRTAVAFQARGVDVLSLHFIFFSSVALLDANTSGADWDRLLEHARVTWIDIGPSGQADNREPPEILPSPFGFHFVSDRYDVPTLIREESAILYRYRPPAPPQPVAREAPSASEKMAESSGGRRGWLPRLRRRADRS</sequence>
<keyword evidence="3" id="KW-1185">Reference proteome</keyword>
<dbReference type="Proteomes" id="UP000647172">
    <property type="component" value="Unassembled WGS sequence"/>
</dbReference>
<feature type="region of interest" description="Disordered" evidence="1">
    <location>
        <begin position="482"/>
        <end position="522"/>
    </location>
</feature>